<sequence length="483" mass="52730">MQGTNDIRAGVVADDPAPLAPAALPDIPGGEPNLMPIRALASPVRIEFTLWAISLPTPDDPESIEVYCNGNKVGEKAWTQPLPESERFVNIPSTHFTEGRLQFHCVGHVYNRTERYSEVLTLTVDKTTPNLGAGNGRLQFPELGDADLTDYFLSTHDDRLQALVPDYVDAAPGDVIIHYWDSKLFENNEVDRWVLTRDDIGKPLQFSYPGDVIRERGDGVRYAQYVIEDRAGNASQVALPLDLNVAAQPVPRVLPALETPSLGTQPSVDLKLLQFNAALDVSIPQAAVIHPGEDFELVWGEEGGFASWTEPGRDGQRDFVVPMRNVVAMSGKVVQLYYRVMSLGTTLKSAVREVKVLPIPVENMPTPQVNGQSGGDLELAQLTADAVVTLEGWKHIGGDQRVSIQALGVSDGQPGHPVLTHYKLTQTDVAEGIGSQGKVTIPLSYLRQLEENTPMDVTVKVSYDDGATWPPLPNCGTLHLTIR</sequence>
<reference evidence="1" key="2">
    <citation type="submission" date="2023-08" db="EMBL/GenBank/DDBJ databases">
        <title>Isolation, Identification, Denitrification Characteristics of A Highly Efficient Aerobic Denitrifying Bacterial Strain DS2.</title>
        <authorList>
            <person name="Wang H."/>
        </authorList>
    </citation>
    <scope>NUCLEOTIDE SEQUENCE</scope>
    <source>
        <strain evidence="1">DS2</strain>
    </source>
</reference>
<evidence type="ECO:0000313" key="1">
    <source>
        <dbReference type="EMBL" id="MCO1619055.1"/>
    </source>
</evidence>
<protein>
    <recommendedName>
        <fullName evidence="3">Ig-like domain-containing protein</fullName>
    </recommendedName>
</protein>
<comment type="caution">
    <text evidence="1">The sequence shown here is derived from an EMBL/GenBank/DDBJ whole genome shotgun (WGS) entry which is preliminary data.</text>
</comment>
<evidence type="ECO:0000313" key="2">
    <source>
        <dbReference type="Proteomes" id="UP001202943"/>
    </source>
</evidence>
<accession>A0AAW5HCR9</accession>
<dbReference type="RefSeq" id="WP_252458275.1">
    <property type="nucleotide sequence ID" value="NZ_JAMHFX010000032.1"/>
</dbReference>
<dbReference type="AlphaFoldDB" id="A0AAW5HCR9"/>
<dbReference type="EMBL" id="JAMHFX010000032">
    <property type="protein sequence ID" value="MCO1619055.1"/>
    <property type="molecule type" value="Genomic_DNA"/>
</dbReference>
<dbReference type="Proteomes" id="UP001202943">
    <property type="component" value="Unassembled WGS sequence"/>
</dbReference>
<name>A0AAW5HCR9_PSEPU</name>
<proteinExistence type="predicted"/>
<gene>
    <name evidence="1" type="ORF">M8C81_00380</name>
</gene>
<reference evidence="1" key="1">
    <citation type="submission" date="2022-05" db="EMBL/GenBank/DDBJ databases">
        <authorList>
            <person name="Yi M."/>
        </authorList>
    </citation>
    <scope>NUCLEOTIDE SEQUENCE</scope>
    <source>
        <strain evidence="1">DS2</strain>
    </source>
</reference>
<organism evidence="1 2">
    <name type="scientific">Pseudomonas putida</name>
    <name type="common">Arthrobacter siderocapsulatus</name>
    <dbReference type="NCBI Taxonomy" id="303"/>
    <lineage>
        <taxon>Bacteria</taxon>
        <taxon>Pseudomonadati</taxon>
        <taxon>Pseudomonadota</taxon>
        <taxon>Gammaproteobacteria</taxon>
        <taxon>Pseudomonadales</taxon>
        <taxon>Pseudomonadaceae</taxon>
        <taxon>Pseudomonas</taxon>
    </lineage>
</organism>
<evidence type="ECO:0008006" key="3">
    <source>
        <dbReference type="Google" id="ProtNLM"/>
    </source>
</evidence>